<protein>
    <submittedName>
        <fullName evidence="1">Uncharacterized protein</fullName>
    </submittedName>
</protein>
<keyword evidence="2" id="KW-1185">Reference proteome</keyword>
<accession>A0ABR7LFF9</accession>
<proteinExistence type="predicted"/>
<evidence type="ECO:0000313" key="2">
    <source>
        <dbReference type="Proteomes" id="UP000734823"/>
    </source>
</evidence>
<gene>
    <name evidence="1" type="ORF">GPZ80_29600</name>
</gene>
<comment type="caution">
    <text evidence="1">The sequence shown here is derived from an EMBL/GenBank/DDBJ whole genome shotgun (WGS) entry which is preliminary data.</text>
</comment>
<evidence type="ECO:0000313" key="1">
    <source>
        <dbReference type="EMBL" id="MBC6451323.1"/>
    </source>
</evidence>
<name>A0ABR7LFF9_9PSEU</name>
<reference evidence="1 2" key="1">
    <citation type="submission" date="2020-06" db="EMBL/GenBank/DDBJ databases">
        <title>Actinokineospora xiongansis sp. nov., isolated from soil of Baiyangdian.</title>
        <authorList>
            <person name="Zhang X."/>
        </authorList>
    </citation>
    <scope>NUCLEOTIDE SEQUENCE [LARGE SCALE GENOMIC DNA]</scope>
    <source>
        <strain evidence="1 2">HBU206404</strain>
    </source>
</reference>
<dbReference type="RefSeq" id="WP_187224397.1">
    <property type="nucleotide sequence ID" value="NZ_JABVED010000027.1"/>
</dbReference>
<dbReference type="Proteomes" id="UP000734823">
    <property type="component" value="Unassembled WGS sequence"/>
</dbReference>
<organism evidence="1 2">
    <name type="scientific">Actinokineospora xionganensis</name>
    <dbReference type="NCBI Taxonomy" id="2684470"/>
    <lineage>
        <taxon>Bacteria</taxon>
        <taxon>Bacillati</taxon>
        <taxon>Actinomycetota</taxon>
        <taxon>Actinomycetes</taxon>
        <taxon>Pseudonocardiales</taxon>
        <taxon>Pseudonocardiaceae</taxon>
        <taxon>Actinokineospora</taxon>
    </lineage>
</organism>
<dbReference type="EMBL" id="JABVED010000027">
    <property type="protein sequence ID" value="MBC6451323.1"/>
    <property type="molecule type" value="Genomic_DNA"/>
</dbReference>
<sequence length="291" mass="31470">MITDENCDMSAPWKQWHPVADDMDAVATSRGSLLFAAELASTDSAKSVLHHLKLLAMAYPPSALREDGLDPRQWPGLAPYSVARSLLEAAAMLHWSLAPNEDERLQHSARVELWSACAARKGGRGPAPGAAASVEAIRKIVENAGFAVNRYGRSGDLGIVVDGRVRGFAPTQVITDFMGTEGRAHYHLWSGLAHHAGWAVRPWGTLQFSYDGSGVRTSTSNFEDLHVELAADTASVILAAGRTMGRYYGRGLATFTDVCGEVERHMRALVSFIRQALGRPDSDPTDTRTSG</sequence>